<feature type="domain" description="Zn(2)-C6 fungal-type" evidence="7">
    <location>
        <begin position="23"/>
        <end position="56"/>
    </location>
</feature>
<evidence type="ECO:0000256" key="1">
    <source>
        <dbReference type="ARBA" id="ARBA00004123"/>
    </source>
</evidence>
<keyword evidence="5" id="KW-0539">Nucleus</keyword>
<dbReference type="Gene3D" id="4.10.240.10">
    <property type="entry name" value="Zn(2)-C6 fungal-type DNA-binding domain"/>
    <property type="match status" value="1"/>
</dbReference>
<dbReference type="SUPFAM" id="SSF57701">
    <property type="entry name" value="Zn2/Cys6 DNA-binding domain"/>
    <property type="match status" value="1"/>
</dbReference>
<keyword evidence="4" id="KW-0804">Transcription</keyword>
<evidence type="ECO:0000256" key="3">
    <source>
        <dbReference type="ARBA" id="ARBA00023125"/>
    </source>
</evidence>
<reference evidence="8" key="1">
    <citation type="submission" date="2023-02" db="EMBL/GenBank/DDBJ databases">
        <title>Identification and recombinant expression of a fungal hydrolase from Papiliotrema laurentii that hydrolyzes apple cutin and clears colloidal polyester polyurethane.</title>
        <authorList>
            <consortium name="DOE Joint Genome Institute"/>
            <person name="Roman V.A."/>
            <person name="Bojanowski C."/>
            <person name="Crable B.R."/>
            <person name="Wagner D.N."/>
            <person name="Hung C.S."/>
            <person name="Nadeau L.J."/>
            <person name="Schratz L."/>
            <person name="Haridas S."/>
            <person name="Pangilinan J."/>
            <person name="Lipzen A."/>
            <person name="Na H."/>
            <person name="Yan M."/>
            <person name="Ng V."/>
            <person name="Grigoriev I.V."/>
            <person name="Spatafora J.W."/>
            <person name="Barlow D."/>
            <person name="Biffinger J."/>
            <person name="Kelley-Loughnane N."/>
            <person name="Varaljay V.A."/>
            <person name="Crookes-Goodson W.J."/>
        </authorList>
    </citation>
    <scope>NUCLEOTIDE SEQUENCE</scope>
    <source>
        <strain evidence="8">5307AH</strain>
    </source>
</reference>
<proteinExistence type="predicted"/>
<dbReference type="PROSITE" id="PS00463">
    <property type="entry name" value="ZN2_CY6_FUNGAL_1"/>
    <property type="match status" value="1"/>
</dbReference>
<dbReference type="EMBL" id="JAODAN010000009">
    <property type="protein sequence ID" value="KAK1921925.1"/>
    <property type="molecule type" value="Genomic_DNA"/>
</dbReference>
<feature type="region of interest" description="Disordered" evidence="6">
    <location>
        <begin position="690"/>
        <end position="730"/>
    </location>
</feature>
<feature type="compositionally biased region" description="Low complexity" evidence="6">
    <location>
        <begin position="163"/>
        <end position="174"/>
    </location>
</feature>
<dbReference type="AlphaFoldDB" id="A0AAD9FJU1"/>
<dbReference type="InterPro" id="IPR036864">
    <property type="entry name" value="Zn2-C6_fun-type_DNA-bd_sf"/>
</dbReference>
<dbReference type="GO" id="GO:0000976">
    <property type="term" value="F:transcription cis-regulatory region binding"/>
    <property type="evidence" value="ECO:0007669"/>
    <property type="project" value="TreeGrafter"/>
</dbReference>
<dbReference type="CDD" id="cd12148">
    <property type="entry name" value="fungal_TF_MHR"/>
    <property type="match status" value="1"/>
</dbReference>
<evidence type="ECO:0000259" key="7">
    <source>
        <dbReference type="PROSITE" id="PS50048"/>
    </source>
</evidence>
<dbReference type="GO" id="GO:0008270">
    <property type="term" value="F:zinc ion binding"/>
    <property type="evidence" value="ECO:0007669"/>
    <property type="project" value="InterPro"/>
</dbReference>
<evidence type="ECO:0000256" key="6">
    <source>
        <dbReference type="SAM" id="MobiDB-lite"/>
    </source>
</evidence>
<gene>
    <name evidence="8" type="ORF">DB88DRAFT_496536</name>
</gene>
<evidence type="ECO:0000313" key="9">
    <source>
        <dbReference type="Proteomes" id="UP001182556"/>
    </source>
</evidence>
<evidence type="ECO:0000256" key="4">
    <source>
        <dbReference type="ARBA" id="ARBA00023163"/>
    </source>
</evidence>
<accession>A0AAD9FJU1</accession>
<feature type="region of interest" description="Disordered" evidence="6">
    <location>
        <begin position="116"/>
        <end position="199"/>
    </location>
</feature>
<dbReference type="InterPro" id="IPR051089">
    <property type="entry name" value="prtT"/>
</dbReference>
<evidence type="ECO:0000313" key="8">
    <source>
        <dbReference type="EMBL" id="KAK1921925.1"/>
    </source>
</evidence>
<feature type="compositionally biased region" description="Gly residues" evidence="6">
    <location>
        <begin position="153"/>
        <end position="162"/>
    </location>
</feature>
<dbReference type="Proteomes" id="UP001182556">
    <property type="component" value="Unassembled WGS sequence"/>
</dbReference>
<evidence type="ECO:0000256" key="2">
    <source>
        <dbReference type="ARBA" id="ARBA00023015"/>
    </source>
</evidence>
<dbReference type="PANTHER" id="PTHR31845:SF17">
    <property type="entry name" value="ZN(II)2CYS6 TRANSCRIPTION FACTOR (EUROFUNG)"/>
    <property type="match status" value="1"/>
</dbReference>
<comment type="caution">
    <text evidence="8">The sequence shown here is derived from an EMBL/GenBank/DDBJ whole genome shotgun (WGS) entry which is preliminary data.</text>
</comment>
<dbReference type="PROSITE" id="PS50048">
    <property type="entry name" value="ZN2_CY6_FUNGAL_2"/>
    <property type="match status" value="1"/>
</dbReference>
<name>A0AAD9FJU1_PAPLA</name>
<dbReference type="CDD" id="cd00067">
    <property type="entry name" value="GAL4"/>
    <property type="match status" value="1"/>
</dbReference>
<organism evidence="8 9">
    <name type="scientific">Papiliotrema laurentii</name>
    <name type="common">Cryptococcus laurentii</name>
    <dbReference type="NCBI Taxonomy" id="5418"/>
    <lineage>
        <taxon>Eukaryota</taxon>
        <taxon>Fungi</taxon>
        <taxon>Dikarya</taxon>
        <taxon>Basidiomycota</taxon>
        <taxon>Agaricomycotina</taxon>
        <taxon>Tremellomycetes</taxon>
        <taxon>Tremellales</taxon>
        <taxon>Rhynchogastremaceae</taxon>
        <taxon>Papiliotrema</taxon>
    </lineage>
</organism>
<dbReference type="GO" id="GO:0000981">
    <property type="term" value="F:DNA-binding transcription factor activity, RNA polymerase II-specific"/>
    <property type="evidence" value="ECO:0007669"/>
    <property type="project" value="InterPro"/>
</dbReference>
<dbReference type="GO" id="GO:0005634">
    <property type="term" value="C:nucleus"/>
    <property type="evidence" value="ECO:0007669"/>
    <property type="project" value="UniProtKB-SubCell"/>
</dbReference>
<comment type="subcellular location">
    <subcellularLocation>
        <location evidence="1">Nucleus</location>
    </subcellularLocation>
</comment>
<dbReference type="InterPro" id="IPR001138">
    <property type="entry name" value="Zn2Cys6_DnaBD"/>
</dbReference>
<keyword evidence="2" id="KW-0805">Transcription regulation</keyword>
<keyword evidence="3" id="KW-0238">DNA-binding</keyword>
<dbReference type="PANTHER" id="PTHR31845">
    <property type="entry name" value="FINGER DOMAIN PROTEIN, PUTATIVE-RELATED"/>
    <property type="match status" value="1"/>
</dbReference>
<protein>
    <recommendedName>
        <fullName evidence="7">Zn(2)-C6 fungal-type domain-containing protein</fullName>
    </recommendedName>
</protein>
<keyword evidence="9" id="KW-1185">Reference proteome</keyword>
<evidence type="ECO:0000256" key="5">
    <source>
        <dbReference type="ARBA" id="ARBA00023242"/>
    </source>
</evidence>
<sequence>MSASDSEGKAGPSGPAPTRFARACTRCRQQKLACKPGRSGTYPCARCEDTASQCILVEKQRPTPIPTLSSKLSRQEASLSDLAEQLHTIQTRLSFLQDIPARLSALEQRYHTLLASSSPTGSTPVNQLLPNPVGSTPHPSAFGHTSALSLGAGMPGLGGGSSAGAMGPPSSYGPSPSPVRTTSSLRDVHPIDISDDAVAGRVGAMGKDSALETRDKAQESRTVVSDFENADINSTRLLTDVRVYHRRSSSARPAKRKRVEDERDALAVAFTLFTLRCLPAVNFFDPNEPEFNATWIRQHSPLLFWAVIAVGARETPELHEIYVQAHENTMELLRQTLGGPRPTYWDLCGAMVWNKWLAPVRPIGHVVDMAYELDVHRTFENIRDKTRPAPEDVKKIRLWIAICIQDYFLSVATGRPPHYPHRTRVFEQARWLVSLPDTARNDFRLLATYEYEEIAHSIQDELIRTGILSDDWENQVNTRIAAIDEWYARWEPIALSKSSPDELCSMIKSIRINLHVAKLSVYSVVLRGVRTTEDLTPQRLRYVGLSVESARAECQLCVKDFQGPAIQYLGESQLYAFITAAVFLLKVIWLLPSTYDTTQIFQEVEAVIETFRAVSGQLHAHFLAQILKHVRSHHHEAQMRVPTLMPTASGYASTALASSHPGKSGIKANGAGHLPLPFNPFETSLAGVEGHAQGNPGSFAHPTAAANGTGLGQGDEVNGSGLPGPDVFGEPENDFWSWLQSEGQSFSPLVNTLDTFDSSIAMGGL</sequence>
<feature type="compositionally biased region" description="Polar residues" evidence="6">
    <location>
        <begin position="116"/>
        <end position="138"/>
    </location>
</feature>